<gene>
    <name evidence="2" type="ORF">MBJ925_LOCUS21735</name>
</gene>
<accession>A0A816TGF1</accession>
<dbReference type="EMBL" id="CAJNRE010011027">
    <property type="protein sequence ID" value="CAF2097887.1"/>
    <property type="molecule type" value="Genomic_DNA"/>
</dbReference>
<feature type="region of interest" description="Disordered" evidence="1">
    <location>
        <begin position="219"/>
        <end position="260"/>
    </location>
</feature>
<evidence type="ECO:0000313" key="3">
    <source>
        <dbReference type="Proteomes" id="UP000663824"/>
    </source>
</evidence>
<organism evidence="2 3">
    <name type="scientific">Rotaria magnacalcarata</name>
    <dbReference type="NCBI Taxonomy" id="392030"/>
    <lineage>
        <taxon>Eukaryota</taxon>
        <taxon>Metazoa</taxon>
        <taxon>Spiralia</taxon>
        <taxon>Gnathifera</taxon>
        <taxon>Rotifera</taxon>
        <taxon>Eurotatoria</taxon>
        <taxon>Bdelloidea</taxon>
        <taxon>Philodinida</taxon>
        <taxon>Philodinidae</taxon>
        <taxon>Rotaria</taxon>
    </lineage>
</organism>
<protein>
    <submittedName>
        <fullName evidence="2">Uncharacterized protein</fullName>
    </submittedName>
</protein>
<evidence type="ECO:0000256" key="1">
    <source>
        <dbReference type="SAM" id="MobiDB-lite"/>
    </source>
</evidence>
<sequence length="323" mass="36767">MLVILHDAEKAFVNTSRVSVDIFYYQDEQFYDFIKKLIGDKQANLLAFQEISNADIYLHCCNVLNILKLDSSALIPYKESLCLKLDNNSYTVLPGIKSLFSYLAELLTKKKDEMIRTARSMPGPFYEAKCDPSFPFHFLHHHKQRKLQNFTATACISNSLSIGDIEQIVRHAFADACELVSSLNVTILNKAINSITMDEVNIFIKNHLEKTIQINVLSQTASSDSESESDDEQNSYDTDYDSTLSGSDNDEDNSDSECLSNVSNSTFRRMRIYDSIKPSVAQSYFKVTVNGQSKYLHKQTARWLLTHDKSSLSSDRLKRVMNK</sequence>
<name>A0A816TGF1_9BILA</name>
<dbReference type="Proteomes" id="UP000663824">
    <property type="component" value="Unassembled WGS sequence"/>
</dbReference>
<comment type="caution">
    <text evidence="2">The sequence shown here is derived from an EMBL/GenBank/DDBJ whole genome shotgun (WGS) entry which is preliminary data.</text>
</comment>
<dbReference type="AlphaFoldDB" id="A0A816TGF1"/>
<reference evidence="2" key="1">
    <citation type="submission" date="2021-02" db="EMBL/GenBank/DDBJ databases">
        <authorList>
            <person name="Nowell W R."/>
        </authorList>
    </citation>
    <scope>NUCLEOTIDE SEQUENCE</scope>
</reference>
<evidence type="ECO:0000313" key="2">
    <source>
        <dbReference type="EMBL" id="CAF2097887.1"/>
    </source>
</evidence>
<feature type="compositionally biased region" description="Acidic residues" evidence="1">
    <location>
        <begin position="225"/>
        <end position="240"/>
    </location>
</feature>
<proteinExistence type="predicted"/>